<dbReference type="PANTHER" id="PTHR24305">
    <property type="entry name" value="CYTOCHROME P450"/>
    <property type="match status" value="1"/>
</dbReference>
<dbReference type="PANTHER" id="PTHR24305:SF222">
    <property type="entry name" value="CYTOCHROME P450 MONOOXYGENASE STCS"/>
    <property type="match status" value="1"/>
</dbReference>
<keyword evidence="5" id="KW-1185">Reference proteome</keyword>
<evidence type="ECO:0000256" key="2">
    <source>
        <dbReference type="SAM" id="MobiDB-lite"/>
    </source>
</evidence>
<dbReference type="PRINTS" id="PR00463">
    <property type="entry name" value="EP450I"/>
</dbReference>
<dbReference type="Proteomes" id="UP000801428">
    <property type="component" value="Unassembled WGS sequence"/>
</dbReference>
<dbReference type="GO" id="GO:0005506">
    <property type="term" value="F:iron ion binding"/>
    <property type="evidence" value="ECO:0007669"/>
    <property type="project" value="InterPro"/>
</dbReference>
<evidence type="ECO:0000313" key="5">
    <source>
        <dbReference type="Proteomes" id="UP000801428"/>
    </source>
</evidence>
<dbReference type="GO" id="GO:0016705">
    <property type="term" value="F:oxidoreductase activity, acting on paired donors, with incorporation or reduction of molecular oxygen"/>
    <property type="evidence" value="ECO:0007669"/>
    <property type="project" value="InterPro"/>
</dbReference>
<evidence type="ECO:0000313" key="4">
    <source>
        <dbReference type="EMBL" id="KAF3005804.1"/>
    </source>
</evidence>
<dbReference type="InterPro" id="IPR050121">
    <property type="entry name" value="Cytochrome_P450_monoxygenase"/>
</dbReference>
<comment type="caution">
    <text evidence="4">The sequence shown here is derived from an EMBL/GenBank/DDBJ whole genome shotgun (WGS) entry which is preliminary data.</text>
</comment>
<name>A0A9P4TJ05_CURKU</name>
<reference evidence="4" key="1">
    <citation type="submission" date="2019-04" db="EMBL/GenBank/DDBJ databases">
        <title>Sequencing of skin fungus with MAO and IRED activity.</title>
        <authorList>
            <person name="Marsaioli A.J."/>
            <person name="Bonatto J.M.C."/>
            <person name="Reis Junior O."/>
        </authorList>
    </citation>
    <scope>NUCLEOTIDE SEQUENCE</scope>
    <source>
        <strain evidence="4">30M1</strain>
    </source>
</reference>
<gene>
    <name evidence="4" type="ORF">E8E13_007853</name>
</gene>
<keyword evidence="3" id="KW-1133">Transmembrane helix</keyword>
<dbReference type="SUPFAM" id="SSF48264">
    <property type="entry name" value="Cytochrome P450"/>
    <property type="match status" value="1"/>
</dbReference>
<dbReference type="CDD" id="cd11051">
    <property type="entry name" value="CYP59-like"/>
    <property type="match status" value="1"/>
</dbReference>
<comment type="cofactor">
    <cofactor evidence="1">
        <name>heme</name>
        <dbReference type="ChEBI" id="CHEBI:30413"/>
    </cofactor>
</comment>
<dbReference type="InterPro" id="IPR001128">
    <property type="entry name" value="Cyt_P450"/>
</dbReference>
<proteinExistence type="predicted"/>
<dbReference type="AlphaFoldDB" id="A0A9P4TJ05"/>
<dbReference type="InterPro" id="IPR036396">
    <property type="entry name" value="Cyt_P450_sf"/>
</dbReference>
<dbReference type="GO" id="GO:0004497">
    <property type="term" value="F:monooxygenase activity"/>
    <property type="evidence" value="ECO:0007669"/>
    <property type="project" value="InterPro"/>
</dbReference>
<keyword evidence="1" id="KW-0408">Iron</keyword>
<keyword evidence="1" id="KW-0349">Heme</keyword>
<organism evidence="4 5">
    <name type="scientific">Curvularia kusanoi</name>
    <name type="common">Cochliobolus kusanoi</name>
    <dbReference type="NCBI Taxonomy" id="90978"/>
    <lineage>
        <taxon>Eukaryota</taxon>
        <taxon>Fungi</taxon>
        <taxon>Dikarya</taxon>
        <taxon>Ascomycota</taxon>
        <taxon>Pezizomycotina</taxon>
        <taxon>Dothideomycetes</taxon>
        <taxon>Pleosporomycetidae</taxon>
        <taxon>Pleosporales</taxon>
        <taxon>Pleosporineae</taxon>
        <taxon>Pleosporaceae</taxon>
        <taxon>Curvularia</taxon>
    </lineage>
</organism>
<feature type="binding site" description="axial binding residue" evidence="1">
    <location>
        <position position="490"/>
    </location>
    <ligand>
        <name>heme</name>
        <dbReference type="ChEBI" id="CHEBI:30413"/>
    </ligand>
    <ligandPart>
        <name>Fe</name>
        <dbReference type="ChEBI" id="CHEBI:18248"/>
    </ligandPart>
</feature>
<sequence>MAETTYAVLALLPVLAFFFYHQLQHYRYKKFAHIPSVLKPNLFFGHVGYMAAGFKKHGNSKLHPDYIMEELWNENGRPEFMFFDFRPIQYPLLLVTTHDLAEQFTRITKARPYSATKSPTVQGEFGALVGKHSILSDEGESWKALRKQFNAGFAPQHLLTMLPVIIDKTNIFIEKLDDVAKSGAVTELDGLCVNCTFDIIGQVVTNIDGHTQDEKLAQGNDFLRNFRLLSETYASSSGLGLDAINPYTQIRRYYYRRGMDAALFKIIREKFDDIQQCRSTSSKAAKDRSVLALALQDVDHLTPRITQIIADQCKTFLFAGHDTTSILLQRLFYALSIHPVCLAKIRAEHDSIFGDSDPQTVLLVKPEETMKSLVYTSACIKEALRLWPPAATARMTHDKFAITTRNGDTVLVDDCVIYPMQHIIHRDPAVYGPSANDFVPERWTGDADTSSATNVDAAAPATNGSTSGAAEGVKIPPSAWRPFERGPRNCIGQELANLEAKTILACVLRRYDFVKVGVGEVVRDEKGEPVVDEKGRYKTKSELLSTMSVTSKPIDKTRMIVKLRQT</sequence>
<keyword evidence="3" id="KW-0472">Membrane</keyword>
<dbReference type="PRINTS" id="PR00385">
    <property type="entry name" value="P450"/>
</dbReference>
<dbReference type="Pfam" id="PF00067">
    <property type="entry name" value="p450"/>
    <property type="match status" value="1"/>
</dbReference>
<dbReference type="EMBL" id="SWKU01000006">
    <property type="protein sequence ID" value="KAF3005804.1"/>
    <property type="molecule type" value="Genomic_DNA"/>
</dbReference>
<keyword evidence="3" id="KW-0812">Transmembrane</keyword>
<feature type="transmembrane region" description="Helical" evidence="3">
    <location>
        <begin position="6"/>
        <end position="23"/>
    </location>
</feature>
<protein>
    <recommendedName>
        <fullName evidence="6">Cytochrome P450</fullName>
    </recommendedName>
</protein>
<accession>A0A9P4TJ05</accession>
<evidence type="ECO:0000256" key="3">
    <source>
        <dbReference type="SAM" id="Phobius"/>
    </source>
</evidence>
<dbReference type="InterPro" id="IPR002401">
    <property type="entry name" value="Cyt_P450_E_grp-I"/>
</dbReference>
<dbReference type="GO" id="GO:0020037">
    <property type="term" value="F:heme binding"/>
    <property type="evidence" value="ECO:0007669"/>
    <property type="project" value="InterPro"/>
</dbReference>
<dbReference type="OrthoDB" id="10029320at2759"/>
<evidence type="ECO:0000256" key="1">
    <source>
        <dbReference type="PIRSR" id="PIRSR602401-1"/>
    </source>
</evidence>
<evidence type="ECO:0008006" key="6">
    <source>
        <dbReference type="Google" id="ProtNLM"/>
    </source>
</evidence>
<dbReference type="Gene3D" id="1.10.630.10">
    <property type="entry name" value="Cytochrome P450"/>
    <property type="match status" value="1"/>
</dbReference>
<feature type="region of interest" description="Disordered" evidence="2">
    <location>
        <begin position="441"/>
        <end position="478"/>
    </location>
</feature>
<keyword evidence="1" id="KW-0479">Metal-binding</keyword>